<comment type="caution">
    <text evidence="1">The sequence shown here is derived from an EMBL/GenBank/DDBJ whole genome shotgun (WGS) entry which is preliminary data.</text>
</comment>
<sequence>MYFRPQPFNQPLSSPIDSLPVELLAYIFVLGTHDPIHLSHSEQQDDCQPFDSESVKAPLVYASVSRHWRSVALNTPALYTSLCITPELLREVGSTEVLETTGLLSYLALSRNYLVDIVIDARDQEWDFDDTGIFSDRLGSAWFSADHMSAAMSVLLPHLGRWRSLSILTDVYDPMRAALRPLEVYLAAYGAPHLESLRLMRCDAYAVHSLVAEPDYLFLSSITNSESVLPNLRHLTLRGVPAAWTPLATLLPEQLNTLELSFQPMTTQPSVPELARLLQAAPHLARLVLNGCGPAFLDPAGVFLPTDLEPIHLPLLKSLALGYTSALSALAVLQLLAAAQLHTLALEDASHHAEMVPVDGVPLLAALFPPSTPAVPRFPALSDLTLRRVHLAGPTPPVRVARLELIDMAPAALALECTQELCVRGPLIAPSAFVVPAAVSLAETGAALRALVEGRGAAAPRVVCLHEAAYAAPLAGEAEEIFIGATLVKLYRRPEELEDDEDTVMGSEPECGWDEHEAFKVGGVFNDPVFDARYGYVG</sequence>
<keyword evidence="2" id="KW-1185">Reference proteome</keyword>
<evidence type="ECO:0008006" key="3">
    <source>
        <dbReference type="Google" id="ProtNLM"/>
    </source>
</evidence>
<evidence type="ECO:0000313" key="2">
    <source>
        <dbReference type="Proteomes" id="UP001218188"/>
    </source>
</evidence>
<dbReference type="InterPro" id="IPR032675">
    <property type="entry name" value="LRR_dom_sf"/>
</dbReference>
<protein>
    <recommendedName>
        <fullName evidence="3">F-box domain-containing protein</fullName>
    </recommendedName>
</protein>
<reference evidence="1" key="1">
    <citation type="submission" date="2023-03" db="EMBL/GenBank/DDBJ databases">
        <title>Massive genome expansion in bonnet fungi (Mycena s.s.) driven by repeated elements and novel gene families across ecological guilds.</title>
        <authorList>
            <consortium name="Lawrence Berkeley National Laboratory"/>
            <person name="Harder C.B."/>
            <person name="Miyauchi S."/>
            <person name="Viragh M."/>
            <person name="Kuo A."/>
            <person name="Thoen E."/>
            <person name="Andreopoulos B."/>
            <person name="Lu D."/>
            <person name="Skrede I."/>
            <person name="Drula E."/>
            <person name="Henrissat B."/>
            <person name="Morin E."/>
            <person name="Kohler A."/>
            <person name="Barry K."/>
            <person name="LaButti K."/>
            <person name="Morin E."/>
            <person name="Salamov A."/>
            <person name="Lipzen A."/>
            <person name="Mereny Z."/>
            <person name="Hegedus B."/>
            <person name="Baldrian P."/>
            <person name="Stursova M."/>
            <person name="Weitz H."/>
            <person name="Taylor A."/>
            <person name="Grigoriev I.V."/>
            <person name="Nagy L.G."/>
            <person name="Martin F."/>
            <person name="Kauserud H."/>
        </authorList>
    </citation>
    <scope>NUCLEOTIDE SEQUENCE</scope>
    <source>
        <strain evidence="1">CBHHK200</strain>
    </source>
</reference>
<evidence type="ECO:0000313" key="1">
    <source>
        <dbReference type="EMBL" id="KAJ7038400.1"/>
    </source>
</evidence>
<accession>A0AAD6T312</accession>
<dbReference type="Gene3D" id="3.80.10.10">
    <property type="entry name" value="Ribonuclease Inhibitor"/>
    <property type="match status" value="1"/>
</dbReference>
<organism evidence="1 2">
    <name type="scientific">Mycena alexandri</name>
    <dbReference type="NCBI Taxonomy" id="1745969"/>
    <lineage>
        <taxon>Eukaryota</taxon>
        <taxon>Fungi</taxon>
        <taxon>Dikarya</taxon>
        <taxon>Basidiomycota</taxon>
        <taxon>Agaricomycotina</taxon>
        <taxon>Agaricomycetes</taxon>
        <taxon>Agaricomycetidae</taxon>
        <taxon>Agaricales</taxon>
        <taxon>Marasmiineae</taxon>
        <taxon>Mycenaceae</taxon>
        <taxon>Mycena</taxon>
    </lineage>
</organism>
<proteinExistence type="predicted"/>
<name>A0AAD6T312_9AGAR</name>
<dbReference type="SUPFAM" id="SSF52047">
    <property type="entry name" value="RNI-like"/>
    <property type="match status" value="1"/>
</dbReference>
<dbReference type="Proteomes" id="UP001218188">
    <property type="component" value="Unassembled WGS sequence"/>
</dbReference>
<gene>
    <name evidence="1" type="ORF">C8F04DRAFT_951154</name>
</gene>
<dbReference type="EMBL" id="JARJCM010000032">
    <property type="protein sequence ID" value="KAJ7038400.1"/>
    <property type="molecule type" value="Genomic_DNA"/>
</dbReference>
<dbReference type="AlphaFoldDB" id="A0AAD6T312"/>